<evidence type="ECO:0000313" key="2">
    <source>
        <dbReference type="Proteomes" id="UP000886501"/>
    </source>
</evidence>
<proteinExistence type="predicted"/>
<evidence type="ECO:0000313" key="1">
    <source>
        <dbReference type="EMBL" id="KAF9651351.1"/>
    </source>
</evidence>
<dbReference type="EMBL" id="MU117976">
    <property type="protein sequence ID" value="KAF9651351.1"/>
    <property type="molecule type" value="Genomic_DNA"/>
</dbReference>
<accession>A0ACB6ZNV9</accession>
<dbReference type="Proteomes" id="UP000886501">
    <property type="component" value="Unassembled WGS sequence"/>
</dbReference>
<reference evidence="1" key="1">
    <citation type="submission" date="2019-10" db="EMBL/GenBank/DDBJ databases">
        <authorList>
            <consortium name="DOE Joint Genome Institute"/>
            <person name="Kuo A."/>
            <person name="Miyauchi S."/>
            <person name="Kiss E."/>
            <person name="Drula E."/>
            <person name="Kohler A."/>
            <person name="Sanchez-Garcia M."/>
            <person name="Andreopoulos B."/>
            <person name="Barry K.W."/>
            <person name="Bonito G."/>
            <person name="Buee M."/>
            <person name="Carver A."/>
            <person name="Chen C."/>
            <person name="Cichocki N."/>
            <person name="Clum A."/>
            <person name="Culley D."/>
            <person name="Crous P.W."/>
            <person name="Fauchery L."/>
            <person name="Girlanda M."/>
            <person name="Hayes R."/>
            <person name="Keri Z."/>
            <person name="Labutti K."/>
            <person name="Lipzen A."/>
            <person name="Lombard V."/>
            <person name="Magnuson J."/>
            <person name="Maillard F."/>
            <person name="Morin E."/>
            <person name="Murat C."/>
            <person name="Nolan M."/>
            <person name="Ohm R."/>
            <person name="Pangilinan J."/>
            <person name="Pereira M."/>
            <person name="Perotto S."/>
            <person name="Peter M."/>
            <person name="Riley R."/>
            <person name="Sitrit Y."/>
            <person name="Stielow B."/>
            <person name="Szollosi G."/>
            <person name="Zifcakova L."/>
            <person name="Stursova M."/>
            <person name="Spatafora J.W."/>
            <person name="Tedersoo L."/>
            <person name="Vaario L.-M."/>
            <person name="Yamada A."/>
            <person name="Yan M."/>
            <person name="Wang P."/>
            <person name="Xu J."/>
            <person name="Bruns T."/>
            <person name="Baldrian P."/>
            <person name="Vilgalys R."/>
            <person name="Henrissat B."/>
            <person name="Grigoriev I.V."/>
            <person name="Hibbett D."/>
            <person name="Nagy L.G."/>
            <person name="Martin F.M."/>
        </authorList>
    </citation>
    <scope>NUCLEOTIDE SEQUENCE</scope>
    <source>
        <strain evidence="1">P2</strain>
    </source>
</reference>
<sequence>MSYQKAYDYYGPFPRGRTLNAYERARPHPNSRDLYEGLNKESVGVIPKPTLDNLVSRQDIQPKNLTYLGSYNWIEATVPSIIVPGSPRVWVDRPLAISVALDHGYNFVDQNGHRMGSRTLFPLIRAVQDVESQSGIEGEDKFDWSSVDFVTDRNGLRKLLRWINAAPGDPPRDFRIDTQLAGSKTVLVNRWEQITKEQPGTRRSYGFNFEETMTVPSPGCERGTGHHRIVTYDFDGLKLVVRFEVDACLPSDDPESKTIRKPHIDNDDDDDDTALLGALSGLFIGASSHSTTMSSPSPLTSADLKMFRAGTQVPDSNLLEMTTRSEISAANFDWGDAYPQLYFSQTPNHYLAVHRNGTFFSIAKRRIGERDLVAIESRAQPGFRQLKEILGEIQAMVKKGGTGGRISLVCKDGVLKVHERTSKESCLPEDSLALFKRG</sequence>
<keyword evidence="2" id="KW-1185">Reference proteome</keyword>
<protein>
    <submittedName>
        <fullName evidence="1">Uncharacterized protein</fullName>
    </submittedName>
</protein>
<reference evidence="1" key="2">
    <citation type="journal article" date="2020" name="Nat. Commun.">
        <title>Large-scale genome sequencing of mycorrhizal fungi provides insights into the early evolution of symbiotic traits.</title>
        <authorList>
            <person name="Miyauchi S."/>
            <person name="Kiss E."/>
            <person name="Kuo A."/>
            <person name="Drula E."/>
            <person name="Kohler A."/>
            <person name="Sanchez-Garcia M."/>
            <person name="Morin E."/>
            <person name="Andreopoulos B."/>
            <person name="Barry K.W."/>
            <person name="Bonito G."/>
            <person name="Buee M."/>
            <person name="Carver A."/>
            <person name="Chen C."/>
            <person name="Cichocki N."/>
            <person name="Clum A."/>
            <person name="Culley D."/>
            <person name="Crous P.W."/>
            <person name="Fauchery L."/>
            <person name="Girlanda M."/>
            <person name="Hayes R.D."/>
            <person name="Keri Z."/>
            <person name="LaButti K."/>
            <person name="Lipzen A."/>
            <person name="Lombard V."/>
            <person name="Magnuson J."/>
            <person name="Maillard F."/>
            <person name="Murat C."/>
            <person name="Nolan M."/>
            <person name="Ohm R.A."/>
            <person name="Pangilinan J."/>
            <person name="Pereira M.F."/>
            <person name="Perotto S."/>
            <person name="Peter M."/>
            <person name="Pfister S."/>
            <person name="Riley R."/>
            <person name="Sitrit Y."/>
            <person name="Stielow J.B."/>
            <person name="Szollosi G."/>
            <person name="Zifcakova L."/>
            <person name="Stursova M."/>
            <person name="Spatafora J.W."/>
            <person name="Tedersoo L."/>
            <person name="Vaario L.M."/>
            <person name="Yamada A."/>
            <person name="Yan M."/>
            <person name="Wang P."/>
            <person name="Xu J."/>
            <person name="Bruns T."/>
            <person name="Baldrian P."/>
            <person name="Vilgalys R."/>
            <person name="Dunand C."/>
            <person name="Henrissat B."/>
            <person name="Grigoriev I.V."/>
            <person name="Hibbett D."/>
            <person name="Nagy L.G."/>
            <person name="Martin F.M."/>
        </authorList>
    </citation>
    <scope>NUCLEOTIDE SEQUENCE</scope>
    <source>
        <strain evidence="1">P2</strain>
    </source>
</reference>
<comment type="caution">
    <text evidence="1">The sequence shown here is derived from an EMBL/GenBank/DDBJ whole genome shotgun (WGS) entry which is preliminary data.</text>
</comment>
<gene>
    <name evidence="1" type="ORF">BDM02DRAFT_3091263</name>
</gene>
<organism evidence="1 2">
    <name type="scientific">Thelephora ganbajun</name>
    <name type="common">Ganba fungus</name>
    <dbReference type="NCBI Taxonomy" id="370292"/>
    <lineage>
        <taxon>Eukaryota</taxon>
        <taxon>Fungi</taxon>
        <taxon>Dikarya</taxon>
        <taxon>Basidiomycota</taxon>
        <taxon>Agaricomycotina</taxon>
        <taxon>Agaricomycetes</taxon>
        <taxon>Thelephorales</taxon>
        <taxon>Thelephoraceae</taxon>
        <taxon>Thelephora</taxon>
    </lineage>
</organism>
<name>A0ACB6ZNV9_THEGA</name>